<evidence type="ECO:0000313" key="1">
    <source>
        <dbReference type="EMBL" id="KAI3816912.1"/>
    </source>
</evidence>
<sequence>MKLYPVVIKKRETRSPDLTKKAPADRLHLQRTQILTSSSFNSFSGVTISPLTACHLSPHRISLNPKHL</sequence>
<dbReference type="EMBL" id="CM042021">
    <property type="protein sequence ID" value="KAI3816912.1"/>
    <property type="molecule type" value="Genomic_DNA"/>
</dbReference>
<keyword evidence="2" id="KW-1185">Reference proteome</keyword>
<gene>
    <name evidence="1" type="ORF">L1987_10697</name>
</gene>
<protein>
    <submittedName>
        <fullName evidence="1">Uncharacterized protein</fullName>
    </submittedName>
</protein>
<reference evidence="2" key="1">
    <citation type="journal article" date="2022" name="Mol. Ecol. Resour.">
        <title>The genomes of chicory, endive, great burdock and yacon provide insights into Asteraceae palaeo-polyploidization history and plant inulin production.</title>
        <authorList>
            <person name="Fan W."/>
            <person name="Wang S."/>
            <person name="Wang H."/>
            <person name="Wang A."/>
            <person name="Jiang F."/>
            <person name="Liu H."/>
            <person name="Zhao H."/>
            <person name="Xu D."/>
            <person name="Zhang Y."/>
        </authorList>
    </citation>
    <scope>NUCLEOTIDE SEQUENCE [LARGE SCALE GENOMIC DNA]</scope>
    <source>
        <strain evidence="2">cv. Yunnan</strain>
    </source>
</reference>
<evidence type="ECO:0000313" key="2">
    <source>
        <dbReference type="Proteomes" id="UP001056120"/>
    </source>
</evidence>
<name>A0ACB9JCB7_9ASTR</name>
<proteinExistence type="predicted"/>
<organism evidence="1 2">
    <name type="scientific">Smallanthus sonchifolius</name>
    <dbReference type="NCBI Taxonomy" id="185202"/>
    <lineage>
        <taxon>Eukaryota</taxon>
        <taxon>Viridiplantae</taxon>
        <taxon>Streptophyta</taxon>
        <taxon>Embryophyta</taxon>
        <taxon>Tracheophyta</taxon>
        <taxon>Spermatophyta</taxon>
        <taxon>Magnoliopsida</taxon>
        <taxon>eudicotyledons</taxon>
        <taxon>Gunneridae</taxon>
        <taxon>Pentapetalae</taxon>
        <taxon>asterids</taxon>
        <taxon>campanulids</taxon>
        <taxon>Asterales</taxon>
        <taxon>Asteraceae</taxon>
        <taxon>Asteroideae</taxon>
        <taxon>Heliantheae alliance</taxon>
        <taxon>Millerieae</taxon>
        <taxon>Smallanthus</taxon>
    </lineage>
</organism>
<accession>A0ACB9JCB7</accession>
<comment type="caution">
    <text evidence="1">The sequence shown here is derived from an EMBL/GenBank/DDBJ whole genome shotgun (WGS) entry which is preliminary data.</text>
</comment>
<reference evidence="1 2" key="2">
    <citation type="journal article" date="2022" name="Mol. Ecol. Resour.">
        <title>The genomes of chicory, endive, great burdock and yacon provide insights into Asteraceae paleo-polyploidization history and plant inulin production.</title>
        <authorList>
            <person name="Fan W."/>
            <person name="Wang S."/>
            <person name="Wang H."/>
            <person name="Wang A."/>
            <person name="Jiang F."/>
            <person name="Liu H."/>
            <person name="Zhao H."/>
            <person name="Xu D."/>
            <person name="Zhang Y."/>
        </authorList>
    </citation>
    <scope>NUCLEOTIDE SEQUENCE [LARGE SCALE GENOMIC DNA]</scope>
    <source>
        <strain evidence="2">cv. Yunnan</strain>
        <tissue evidence="1">Leaves</tissue>
    </source>
</reference>
<dbReference type="Proteomes" id="UP001056120">
    <property type="component" value="Linkage Group LG04"/>
</dbReference>